<dbReference type="InterPro" id="IPR006143">
    <property type="entry name" value="RND_pump_MFP"/>
</dbReference>
<dbReference type="NCBIfam" id="TIGR01730">
    <property type="entry name" value="RND_mfp"/>
    <property type="match status" value="1"/>
</dbReference>
<dbReference type="RefSeq" id="WP_194115178.1">
    <property type="nucleotide sequence ID" value="NZ_JADFUA010000002.1"/>
</dbReference>
<evidence type="ECO:0000313" key="10">
    <source>
        <dbReference type="EMBL" id="MBE9608646.1"/>
    </source>
</evidence>
<dbReference type="InterPro" id="IPR058625">
    <property type="entry name" value="MdtA-like_BSH"/>
</dbReference>
<gene>
    <name evidence="10" type="ORF">INR99_04720</name>
</gene>
<feature type="coiled-coil region" evidence="5">
    <location>
        <begin position="158"/>
        <end position="188"/>
    </location>
</feature>
<keyword evidence="3" id="KW-0813">Transport</keyword>
<dbReference type="AlphaFoldDB" id="A0A8J7FQ71"/>
<feature type="domain" description="Multidrug resistance protein MdtA-like barrel-sandwich hybrid" evidence="7">
    <location>
        <begin position="69"/>
        <end position="224"/>
    </location>
</feature>
<evidence type="ECO:0000259" key="8">
    <source>
        <dbReference type="Pfam" id="PF25944"/>
    </source>
</evidence>
<evidence type="ECO:0000256" key="4">
    <source>
        <dbReference type="ARBA" id="ARBA00023054"/>
    </source>
</evidence>
<evidence type="ECO:0000256" key="5">
    <source>
        <dbReference type="SAM" id="Coils"/>
    </source>
</evidence>
<evidence type="ECO:0000256" key="3">
    <source>
        <dbReference type="ARBA" id="ARBA00022448"/>
    </source>
</evidence>
<comment type="subcellular location">
    <subcellularLocation>
        <location evidence="1">Cell membrane</location>
    </subcellularLocation>
</comment>
<evidence type="ECO:0000256" key="1">
    <source>
        <dbReference type="ARBA" id="ARBA00004236"/>
    </source>
</evidence>
<comment type="similarity">
    <text evidence="2">Belongs to the membrane fusion protein (MFP) (TC 8.A.1) family.</text>
</comment>
<evidence type="ECO:0000256" key="6">
    <source>
        <dbReference type="SAM" id="MobiDB-lite"/>
    </source>
</evidence>
<dbReference type="InterPro" id="IPR058627">
    <property type="entry name" value="MdtA-like_C"/>
</dbReference>
<dbReference type="GO" id="GO:0019898">
    <property type="term" value="C:extrinsic component of membrane"/>
    <property type="evidence" value="ECO:0007669"/>
    <property type="project" value="InterPro"/>
</dbReference>
<dbReference type="Gene3D" id="2.40.420.20">
    <property type="match status" value="1"/>
</dbReference>
<dbReference type="Pfam" id="PF25944">
    <property type="entry name" value="Beta-barrel_RND"/>
    <property type="match status" value="1"/>
</dbReference>
<dbReference type="InterPro" id="IPR058626">
    <property type="entry name" value="MdtA-like_b-barrel"/>
</dbReference>
<dbReference type="GO" id="GO:0030313">
    <property type="term" value="C:cell envelope"/>
    <property type="evidence" value="ECO:0007669"/>
    <property type="project" value="UniProtKB-SubCell"/>
</dbReference>
<feature type="region of interest" description="Disordered" evidence="6">
    <location>
        <begin position="369"/>
        <end position="392"/>
    </location>
</feature>
<dbReference type="Pfam" id="PF25967">
    <property type="entry name" value="RND-MFP_C"/>
    <property type="match status" value="1"/>
</dbReference>
<dbReference type="Gene3D" id="2.40.30.170">
    <property type="match status" value="1"/>
</dbReference>
<dbReference type="EMBL" id="JADFUA010000002">
    <property type="protein sequence ID" value="MBE9608646.1"/>
    <property type="molecule type" value="Genomic_DNA"/>
</dbReference>
<protein>
    <submittedName>
        <fullName evidence="10">Efflux RND transporter periplasmic adaptor subunit</fullName>
    </submittedName>
</protein>
<name>A0A8J7FQ71_9NEIS</name>
<dbReference type="InterPro" id="IPR030190">
    <property type="entry name" value="MacA_alpha-hairpin_sf"/>
</dbReference>
<evidence type="ECO:0000313" key="11">
    <source>
        <dbReference type="Proteomes" id="UP000604481"/>
    </source>
</evidence>
<dbReference type="GO" id="GO:1990281">
    <property type="term" value="C:efflux pump complex"/>
    <property type="evidence" value="ECO:0007669"/>
    <property type="project" value="TreeGrafter"/>
</dbReference>
<dbReference type="GO" id="GO:0015562">
    <property type="term" value="F:efflux transmembrane transporter activity"/>
    <property type="evidence" value="ECO:0007669"/>
    <property type="project" value="TreeGrafter"/>
</dbReference>
<proteinExistence type="inferred from homology"/>
<comment type="caution">
    <text evidence="10">The sequence shown here is derived from an EMBL/GenBank/DDBJ whole genome shotgun (WGS) entry which is preliminary data.</text>
</comment>
<feature type="domain" description="Multidrug resistance protein MdtA-like C-terminal permuted SH3" evidence="9">
    <location>
        <begin position="313"/>
        <end position="374"/>
    </location>
</feature>
<dbReference type="PANTHER" id="PTHR30469">
    <property type="entry name" value="MULTIDRUG RESISTANCE PROTEIN MDTA"/>
    <property type="match status" value="1"/>
</dbReference>
<dbReference type="Proteomes" id="UP000604481">
    <property type="component" value="Unassembled WGS sequence"/>
</dbReference>
<reference evidence="10 11" key="1">
    <citation type="submission" date="2020-10" db="EMBL/GenBank/DDBJ databases">
        <title>The genome sequence of Chitinilyticum litopenaei 4Y14.</title>
        <authorList>
            <person name="Liu Y."/>
        </authorList>
    </citation>
    <scope>NUCLEOTIDE SEQUENCE [LARGE SCALE GENOMIC DNA]</scope>
    <source>
        <strain evidence="10 11">4Y14</strain>
    </source>
</reference>
<organism evidence="10 11">
    <name type="scientific">Chitinilyticum piscinae</name>
    <dbReference type="NCBI Taxonomy" id="2866724"/>
    <lineage>
        <taxon>Bacteria</taxon>
        <taxon>Pseudomonadati</taxon>
        <taxon>Pseudomonadota</taxon>
        <taxon>Betaproteobacteria</taxon>
        <taxon>Neisseriales</taxon>
        <taxon>Chitinibacteraceae</taxon>
        <taxon>Chitinilyticum</taxon>
    </lineage>
</organism>
<dbReference type="GO" id="GO:1990961">
    <property type="term" value="P:xenobiotic detoxification by transmembrane export across the plasma membrane"/>
    <property type="evidence" value="ECO:0007669"/>
    <property type="project" value="InterPro"/>
</dbReference>
<evidence type="ECO:0000259" key="9">
    <source>
        <dbReference type="Pfam" id="PF25967"/>
    </source>
</evidence>
<evidence type="ECO:0000259" key="7">
    <source>
        <dbReference type="Pfam" id="PF25917"/>
    </source>
</evidence>
<dbReference type="GO" id="GO:1990195">
    <property type="term" value="C:macrolide transmembrane transporter complex"/>
    <property type="evidence" value="ECO:0007669"/>
    <property type="project" value="InterPro"/>
</dbReference>
<feature type="domain" description="Multidrug resistance protein MdtA-like beta-barrel" evidence="8">
    <location>
        <begin position="231"/>
        <end position="306"/>
    </location>
</feature>
<dbReference type="Pfam" id="PF25917">
    <property type="entry name" value="BSH_RND"/>
    <property type="match status" value="1"/>
</dbReference>
<keyword evidence="11" id="KW-1185">Reference proteome</keyword>
<dbReference type="Gene3D" id="2.40.50.100">
    <property type="match status" value="1"/>
</dbReference>
<dbReference type="Gene3D" id="6.10.140.1990">
    <property type="match status" value="1"/>
</dbReference>
<dbReference type="PANTHER" id="PTHR30469:SF33">
    <property type="entry name" value="SLR1207 PROTEIN"/>
    <property type="match status" value="1"/>
</dbReference>
<sequence length="392" mass="42005">MGVLSRIRRGWQKLGRWRWVLLVMVLLAGWWGFGRSKQDPASQVITSPVARGNVEVSVLATGVVEAEKTVEVGAQASGQIKRLAVQLGDRVKKGDLLAEIDPEVSQNALDEALANIDSLKIQQTIKQLSVEEARQEYERQQLMMSGDATPKKDVDSALTALKTREAELRQLATQLRQAELKRATAQANLGYTRIVAPMDGVVVSIATREGQTVNAIQTAPTILTLANLDMMKVKAQVAEADVVRLKAGTPLYFSVLGAPEKRFEARVLGIEPLPQTINNAIFYNALFQVPNEQGLLRPQMTAQVTFVLDAAKQVLTVPVGALSPAKGSKATVTVLGADGKLASRQVEVGLRGNVTAEIRSGLRDGERVVIGGGDAATGSQGSGRPMPGPGVH</sequence>
<dbReference type="SUPFAM" id="SSF111369">
    <property type="entry name" value="HlyD-like secretion proteins"/>
    <property type="match status" value="1"/>
</dbReference>
<keyword evidence="4 5" id="KW-0175">Coiled coil</keyword>
<evidence type="ECO:0000256" key="2">
    <source>
        <dbReference type="ARBA" id="ARBA00009477"/>
    </source>
</evidence>
<accession>A0A8J7FQ71</accession>